<proteinExistence type="predicted"/>
<evidence type="ECO:0000313" key="2">
    <source>
        <dbReference type="Proteomes" id="UP001501682"/>
    </source>
</evidence>
<reference evidence="2" key="1">
    <citation type="journal article" date="2019" name="Int. J. Syst. Evol. Microbiol.">
        <title>The Global Catalogue of Microorganisms (GCM) 10K type strain sequencing project: providing services to taxonomists for standard genome sequencing and annotation.</title>
        <authorList>
            <consortium name="The Broad Institute Genomics Platform"/>
            <consortium name="The Broad Institute Genome Sequencing Center for Infectious Disease"/>
            <person name="Wu L."/>
            <person name="Ma J."/>
        </authorList>
    </citation>
    <scope>NUCLEOTIDE SEQUENCE [LARGE SCALE GENOMIC DNA]</scope>
    <source>
        <strain evidence="2">JCM 17633</strain>
    </source>
</reference>
<dbReference type="InterPro" id="IPR034660">
    <property type="entry name" value="DinB/YfiT-like"/>
</dbReference>
<dbReference type="EMBL" id="BAABCB010000018">
    <property type="protein sequence ID" value="GAA4243856.1"/>
    <property type="molecule type" value="Genomic_DNA"/>
</dbReference>
<dbReference type="SUPFAM" id="SSF109854">
    <property type="entry name" value="DinB/YfiT-like putative metalloenzymes"/>
    <property type="match status" value="1"/>
</dbReference>
<dbReference type="InterPro" id="IPR011466">
    <property type="entry name" value="DUF1572"/>
</dbReference>
<comment type="caution">
    <text evidence="1">The sequence shown here is derived from an EMBL/GenBank/DDBJ whole genome shotgun (WGS) entry which is preliminary data.</text>
</comment>
<dbReference type="RefSeq" id="WP_344714360.1">
    <property type="nucleotide sequence ID" value="NZ_BAABCB010000018.1"/>
</dbReference>
<organism evidence="1 2">
    <name type="scientific">Winogradskyella damuponensis</name>
    <dbReference type="NCBI Taxonomy" id="943939"/>
    <lineage>
        <taxon>Bacteria</taxon>
        <taxon>Pseudomonadati</taxon>
        <taxon>Bacteroidota</taxon>
        <taxon>Flavobacteriia</taxon>
        <taxon>Flavobacteriales</taxon>
        <taxon>Flavobacteriaceae</taxon>
        <taxon>Winogradskyella</taxon>
    </lineage>
</organism>
<gene>
    <name evidence="1" type="ORF">GCM10022292_20140</name>
</gene>
<evidence type="ECO:0000313" key="1">
    <source>
        <dbReference type="EMBL" id="GAA4243856.1"/>
    </source>
</evidence>
<evidence type="ECO:0008006" key="3">
    <source>
        <dbReference type="Google" id="ProtNLM"/>
    </source>
</evidence>
<dbReference type="Proteomes" id="UP001501682">
    <property type="component" value="Unassembled WGS sequence"/>
</dbReference>
<sequence>MLTDTLITLFKRDLSKLIEEINQYKDASNLWKIDGLVSNSAGSLCVHLIGNLNHFIGSVLGHSGYIRQRNLEFSLTEVSKSELIKQLEDTISIVENTLQNLTVEDLQRAYKLQVFNAPMTTEYFLVHLSTHLAYHLGQVNYHRRLIEK</sequence>
<protein>
    <recommendedName>
        <fullName evidence="3">DinB superfamily protein</fullName>
    </recommendedName>
</protein>
<accession>A0ABP8CVC6</accession>
<name>A0ABP8CVC6_9FLAO</name>
<dbReference type="Pfam" id="PF07609">
    <property type="entry name" value="DUF1572"/>
    <property type="match status" value="1"/>
</dbReference>
<dbReference type="Gene3D" id="1.20.120.450">
    <property type="entry name" value="dinb family like domain"/>
    <property type="match status" value="1"/>
</dbReference>
<keyword evidence="2" id="KW-1185">Reference proteome</keyword>